<dbReference type="Proteomes" id="UP000186922">
    <property type="component" value="Unassembled WGS sequence"/>
</dbReference>
<dbReference type="GO" id="GO:0005886">
    <property type="term" value="C:plasma membrane"/>
    <property type="evidence" value="ECO:0007669"/>
    <property type="project" value="UniProtKB-SubCell"/>
</dbReference>
<name>A0A1D1UP98_RAMVA</name>
<evidence type="ECO:0000256" key="1">
    <source>
        <dbReference type="ARBA" id="ARBA00004651"/>
    </source>
</evidence>
<evidence type="ECO:0000313" key="14">
    <source>
        <dbReference type="Proteomes" id="UP000186922"/>
    </source>
</evidence>
<feature type="compositionally biased region" description="Polar residues" evidence="10">
    <location>
        <begin position="155"/>
        <end position="167"/>
    </location>
</feature>
<dbReference type="Gene3D" id="6.10.140.1330">
    <property type="match status" value="1"/>
</dbReference>
<organism evidence="13 14">
    <name type="scientific">Ramazzottius varieornatus</name>
    <name type="common">Water bear</name>
    <name type="synonym">Tardigrade</name>
    <dbReference type="NCBI Taxonomy" id="947166"/>
    <lineage>
        <taxon>Eukaryota</taxon>
        <taxon>Metazoa</taxon>
        <taxon>Ecdysozoa</taxon>
        <taxon>Tardigrada</taxon>
        <taxon>Eutardigrada</taxon>
        <taxon>Parachela</taxon>
        <taxon>Hypsibioidea</taxon>
        <taxon>Ramazzottiidae</taxon>
        <taxon>Ramazzottius</taxon>
    </lineage>
</organism>
<evidence type="ECO:0000256" key="8">
    <source>
        <dbReference type="ARBA" id="ARBA00023136"/>
    </source>
</evidence>
<feature type="transmembrane region" description="Helical" evidence="11">
    <location>
        <begin position="850"/>
        <end position="869"/>
    </location>
</feature>
<evidence type="ECO:0000256" key="2">
    <source>
        <dbReference type="ARBA" id="ARBA00022448"/>
    </source>
</evidence>
<dbReference type="InterPro" id="IPR018490">
    <property type="entry name" value="cNMP-bd_dom_sf"/>
</dbReference>
<evidence type="ECO:0000256" key="7">
    <source>
        <dbReference type="ARBA" id="ARBA00023065"/>
    </source>
</evidence>
<dbReference type="SUPFAM" id="SSF51206">
    <property type="entry name" value="cAMP-binding domain-like"/>
    <property type="match status" value="1"/>
</dbReference>
<feature type="transmembrane region" description="Helical" evidence="11">
    <location>
        <begin position="201"/>
        <end position="220"/>
    </location>
</feature>
<dbReference type="PANTHER" id="PTHR10110">
    <property type="entry name" value="SODIUM/HYDROGEN EXCHANGER"/>
    <property type="match status" value="1"/>
</dbReference>
<proteinExistence type="predicted"/>
<comment type="subcellular location">
    <subcellularLocation>
        <location evidence="1">Cell membrane</location>
        <topology evidence="1">Multi-pass membrane protein</topology>
    </subcellularLocation>
</comment>
<feature type="transmembrane region" description="Helical" evidence="11">
    <location>
        <begin position="423"/>
        <end position="447"/>
    </location>
</feature>
<evidence type="ECO:0000256" key="11">
    <source>
        <dbReference type="SAM" id="Phobius"/>
    </source>
</evidence>
<dbReference type="GO" id="GO:0015386">
    <property type="term" value="F:potassium:proton antiporter activity"/>
    <property type="evidence" value="ECO:0007669"/>
    <property type="project" value="TreeGrafter"/>
</dbReference>
<feature type="domain" description="Cation/H+ exchanger transmembrane" evidence="12">
    <location>
        <begin position="193"/>
        <end position="600"/>
    </location>
</feature>
<feature type="transmembrane region" description="Helical" evidence="11">
    <location>
        <begin position="881"/>
        <end position="899"/>
    </location>
</feature>
<dbReference type="InterPro" id="IPR006153">
    <property type="entry name" value="Cation/H_exchanger_TM"/>
</dbReference>
<dbReference type="Pfam" id="PF00999">
    <property type="entry name" value="Na_H_Exchanger"/>
    <property type="match status" value="1"/>
</dbReference>
<dbReference type="STRING" id="947166.A0A1D1UP98"/>
<feature type="transmembrane region" description="Helical" evidence="11">
    <location>
        <begin position="299"/>
        <end position="321"/>
    </location>
</feature>
<dbReference type="EMBL" id="BDGG01000002">
    <property type="protein sequence ID" value="GAU91559.1"/>
    <property type="molecule type" value="Genomic_DNA"/>
</dbReference>
<keyword evidence="7" id="KW-0406">Ion transport</keyword>
<dbReference type="SUPFAM" id="SSF81324">
    <property type="entry name" value="Voltage-gated potassium channels"/>
    <property type="match status" value="1"/>
</dbReference>
<dbReference type="InterPro" id="IPR027359">
    <property type="entry name" value="Volt_channel_dom_sf"/>
</dbReference>
<feature type="transmembrane region" description="Helical" evidence="11">
    <location>
        <begin position="7"/>
        <end position="25"/>
    </location>
</feature>
<feature type="transmembrane region" description="Helical" evidence="11">
    <location>
        <begin position="381"/>
        <end position="403"/>
    </location>
</feature>
<keyword evidence="5 11" id="KW-1133">Transmembrane helix</keyword>
<dbReference type="PANTHER" id="PTHR10110:SF86">
    <property type="entry name" value="SODIUM_HYDROGEN EXCHANGER 7"/>
    <property type="match status" value="1"/>
</dbReference>
<feature type="transmembrane region" description="Helical" evidence="11">
    <location>
        <begin position="576"/>
        <end position="599"/>
    </location>
</feature>
<evidence type="ECO:0000313" key="13">
    <source>
        <dbReference type="EMBL" id="GAU91559.1"/>
    </source>
</evidence>
<feature type="compositionally biased region" description="Low complexity" evidence="10">
    <location>
        <begin position="145"/>
        <end position="154"/>
    </location>
</feature>
<dbReference type="GO" id="GO:0098719">
    <property type="term" value="P:sodium ion import across plasma membrane"/>
    <property type="evidence" value="ECO:0007669"/>
    <property type="project" value="TreeGrafter"/>
</dbReference>
<keyword evidence="9" id="KW-0739">Sodium transport</keyword>
<keyword evidence="14" id="KW-1185">Reference proteome</keyword>
<keyword evidence="6" id="KW-0915">Sodium</keyword>
<feature type="transmembrane region" description="Helical" evidence="11">
    <location>
        <begin position="795"/>
        <end position="813"/>
    </location>
</feature>
<keyword evidence="4 11" id="KW-0812">Transmembrane</keyword>
<accession>A0A1D1UP98</accession>
<evidence type="ECO:0000256" key="5">
    <source>
        <dbReference type="ARBA" id="ARBA00022989"/>
    </source>
</evidence>
<dbReference type="OrthoDB" id="441412at2759"/>
<reference evidence="13 14" key="1">
    <citation type="journal article" date="2016" name="Nat. Commun.">
        <title>Extremotolerant tardigrade genome and improved radiotolerance of human cultured cells by tardigrade-unique protein.</title>
        <authorList>
            <person name="Hashimoto T."/>
            <person name="Horikawa D.D."/>
            <person name="Saito Y."/>
            <person name="Kuwahara H."/>
            <person name="Kozuka-Hata H."/>
            <person name="Shin-I T."/>
            <person name="Minakuchi Y."/>
            <person name="Ohishi K."/>
            <person name="Motoyama A."/>
            <person name="Aizu T."/>
            <person name="Enomoto A."/>
            <person name="Kondo K."/>
            <person name="Tanaka S."/>
            <person name="Hara Y."/>
            <person name="Koshikawa S."/>
            <person name="Sagara H."/>
            <person name="Miura T."/>
            <person name="Yokobori S."/>
            <person name="Miyagawa K."/>
            <person name="Suzuki Y."/>
            <person name="Kubo T."/>
            <person name="Oyama M."/>
            <person name="Kohara Y."/>
            <person name="Fujiyama A."/>
            <person name="Arakawa K."/>
            <person name="Katayama T."/>
            <person name="Toyoda A."/>
            <person name="Kunieda T."/>
        </authorList>
    </citation>
    <scope>NUCLEOTIDE SEQUENCE [LARGE SCALE GENOMIC DNA]</scope>
    <source>
        <strain evidence="13 14">YOKOZUNA-1</strain>
    </source>
</reference>
<dbReference type="Gene3D" id="2.60.120.10">
    <property type="entry name" value="Jelly Rolls"/>
    <property type="match status" value="1"/>
</dbReference>
<feature type="region of interest" description="Disordered" evidence="10">
    <location>
        <begin position="133"/>
        <end position="167"/>
    </location>
</feature>
<evidence type="ECO:0000256" key="10">
    <source>
        <dbReference type="SAM" id="MobiDB-lite"/>
    </source>
</evidence>
<evidence type="ECO:0000256" key="3">
    <source>
        <dbReference type="ARBA" id="ARBA00022475"/>
    </source>
</evidence>
<dbReference type="GO" id="GO:0051453">
    <property type="term" value="P:regulation of intracellular pH"/>
    <property type="evidence" value="ECO:0007669"/>
    <property type="project" value="TreeGrafter"/>
</dbReference>
<dbReference type="Gene3D" id="1.20.120.350">
    <property type="entry name" value="Voltage-gated potassium channels. Chain C"/>
    <property type="match status" value="1"/>
</dbReference>
<evidence type="ECO:0000259" key="12">
    <source>
        <dbReference type="Pfam" id="PF00999"/>
    </source>
</evidence>
<evidence type="ECO:0000256" key="4">
    <source>
        <dbReference type="ARBA" id="ARBA00022692"/>
    </source>
</evidence>
<sequence length="1335" mass="148364">MGMFYPAYGLLVHFAINIVLISLLTSGSVDVSLETLAWRSIHFPAAWNCPTMSSLLFPLVSSCLLILTAIVHDARPSRPIGHALSWLPVFQTQAKRQTSPVTLAAINGSNHNEAQLSCSKVAGAADGLVQCRRGGGSAPAPPPASASSGGPNASFTTSTAGHGTSDSGNHSVIHAPEILYIFLTLIIGAIAKYALKLVRHYFVMPYTVFVLILGCIYGALASKTATIQTFVRIASADPNIILLTFLPGLIYEAAFSMQTHLFKKLFFHIVLIGVLGMAINVVAIAYISEQVFGPSTFGWNIHVGLVFSAIVSATDPIAAVAMLKEAGSDKTLTTVLEGTSLLSDTSAVVLFNLFMQNARIHSNSSTMTAADLSVSKEVTGFFLNVFGGPAWGLGVGFLLTQLLSRMSSVWEAELILILSVPYLVFWAADAAFGISGALANLVLGLWMSSHRTTISPDVEELVDRIWEIICLISNTLIFSLVGVIIVETAMLNVSSEDWILLVIINIFLLLVRALSFIVLKPLLVRIGIGPKVFTWSHIFVLSWGGFKGAVTLALGIMGSKDEIFAGEEEERVRAKLLFHSAGVVAFTLLFNASTMRFFLKRLGILDMPLSKMITMHMAVKQIMLTRNQKLDALKTDRYLADADWQRVDDLTKVEASRYGVEDESQTSLWTIHYVTREVSCPSCHAEVQLEPLATELAEMESIARLRLVNAKKTSYWRQYEEGTLSQNGIKYLDDLSDTVLNSDHGVIDAEDVKNALHSETYTFFKKKIGDLQHWMENHSLTARFMPSGSHWRQRAFRIAVSPVFLYVTYTLIVCNMVETIMDWCLLSDWNDVNGSVTHKYFLFSNMGYSAFYTFEAAVKIVGFGWLVYWGRTWWSWNRFDLLLLILTYIDLVLDCLAEFGDESMASYHEGVVSTSIIKIFRFFRLVRFGRALRLLKPVVPRVLHFLDGRVNAHLFVAYDIAKAFIVAQEECAMMVSSVVGYKPLAAKFKTQADGDCRVVLKEIGLLNEKRPDVAAAVKTRQAIRSILNHLHKSVEHMSSQGILDEDEVDHLQATIEDRLKRLHHFPHSIAIVRSFERLWNVPWINGNQEVFEVMKLLFEERQYESASQFMTANHEADGIYVLISGVVSLSYPRVYTDNPELGEIYNSDNLRTVTEDHSSENHPDTEGPRLDYVLAGGLLNEQSLALDFPRRSHAVSDTIVGLLYLNAESFFRAMAVLPSLEARFWRRVASSVALNILIKLGALTDSTFETDKLRLSRAAVRLVRPGVKIIGLDEFDEVFLIAGTLIDLTTSQHEAIIGPRKVPATYREVEVRQGRRVVTTKVQPLSGHYLVTLLD</sequence>
<dbReference type="GO" id="GO:0015385">
    <property type="term" value="F:sodium:proton antiporter activity"/>
    <property type="evidence" value="ECO:0007669"/>
    <property type="project" value="InterPro"/>
</dbReference>
<feature type="transmembrane region" description="Helical" evidence="11">
    <location>
        <begin position="341"/>
        <end position="360"/>
    </location>
</feature>
<gene>
    <name evidence="13" type="primary">RvY_03788</name>
    <name evidence="13" type="synonym">RvY_03788.1</name>
    <name evidence="13" type="ORF">RvY_03788-1</name>
</gene>
<dbReference type="InterPro" id="IPR014710">
    <property type="entry name" value="RmlC-like_jellyroll"/>
</dbReference>
<feature type="transmembrane region" description="Helical" evidence="11">
    <location>
        <begin position="498"/>
        <end position="523"/>
    </location>
</feature>
<evidence type="ECO:0000256" key="6">
    <source>
        <dbReference type="ARBA" id="ARBA00023053"/>
    </source>
</evidence>
<keyword evidence="3" id="KW-1003">Cell membrane</keyword>
<evidence type="ECO:0000256" key="9">
    <source>
        <dbReference type="ARBA" id="ARBA00023201"/>
    </source>
</evidence>
<feature type="transmembrane region" description="Helical" evidence="11">
    <location>
        <begin position="240"/>
        <end position="259"/>
    </location>
</feature>
<feature type="transmembrane region" description="Helical" evidence="11">
    <location>
        <begin position="45"/>
        <end position="71"/>
    </location>
</feature>
<feature type="transmembrane region" description="Helical" evidence="11">
    <location>
        <begin position="178"/>
        <end position="195"/>
    </location>
</feature>
<feature type="transmembrane region" description="Helical" evidence="11">
    <location>
        <begin position="265"/>
        <end position="287"/>
    </location>
</feature>
<feature type="transmembrane region" description="Helical" evidence="11">
    <location>
        <begin position="535"/>
        <end position="556"/>
    </location>
</feature>
<keyword evidence="8 11" id="KW-0472">Membrane</keyword>
<comment type="caution">
    <text evidence="13">The sequence shown here is derived from an EMBL/GenBank/DDBJ whole genome shotgun (WGS) entry which is preliminary data.</text>
</comment>
<dbReference type="InterPro" id="IPR018422">
    <property type="entry name" value="Cation/H_exchanger_CPA1"/>
</dbReference>
<keyword evidence="2" id="KW-0813">Transport</keyword>
<protein>
    <recommendedName>
        <fullName evidence="12">Cation/H+ exchanger transmembrane domain-containing protein</fullName>
    </recommendedName>
</protein>
<feature type="transmembrane region" description="Helical" evidence="11">
    <location>
        <begin position="468"/>
        <end position="486"/>
    </location>
</feature>